<accession>A0AAP2Z971</accession>
<dbReference type="RefSeq" id="WP_342808963.1">
    <property type="nucleotide sequence ID" value="NZ_JAOPJZ010000008.1"/>
</dbReference>
<protein>
    <recommendedName>
        <fullName evidence="2">DUF7344 domain-containing protein</fullName>
    </recommendedName>
</protein>
<feature type="compositionally biased region" description="Acidic residues" evidence="1">
    <location>
        <begin position="1"/>
        <end position="12"/>
    </location>
</feature>
<proteinExistence type="predicted"/>
<dbReference type="AlphaFoldDB" id="A0AAP2Z971"/>
<sequence length="149" mass="16497">MAGESDPNEEAASDVSASPENQLPPPEVLEIEAVYQALGHPRRRYLSYTLLEDTMWSLTDLATKIAAWENDIPEHEVTESQREAVYVSLYHAHVPKLVDEGVITFDEATEMITAAEHAEQVMTALEGIGTSLDADQEVHSRSDMDDEAN</sequence>
<dbReference type="EMBL" id="JAOPJZ010000008">
    <property type="protein sequence ID" value="MCU4752633.1"/>
    <property type="molecule type" value="Genomic_DNA"/>
</dbReference>
<keyword evidence="4" id="KW-1185">Reference proteome</keyword>
<evidence type="ECO:0000313" key="4">
    <source>
        <dbReference type="Proteomes" id="UP001321047"/>
    </source>
</evidence>
<evidence type="ECO:0000256" key="1">
    <source>
        <dbReference type="SAM" id="MobiDB-lite"/>
    </source>
</evidence>
<feature type="domain" description="DUF7344" evidence="2">
    <location>
        <begin position="36"/>
        <end position="112"/>
    </location>
</feature>
<evidence type="ECO:0000313" key="3">
    <source>
        <dbReference type="EMBL" id="MCU4752633.1"/>
    </source>
</evidence>
<dbReference type="Proteomes" id="UP001321047">
    <property type="component" value="Unassembled WGS sequence"/>
</dbReference>
<reference evidence="3 4" key="1">
    <citation type="submission" date="2022-09" db="EMBL/GenBank/DDBJ databases">
        <title>Enrichment on poylsaccharides allowed isolation of novel metabolic and taxonomic groups of Haloarchaea.</title>
        <authorList>
            <person name="Sorokin D.Y."/>
            <person name="Elcheninov A.G."/>
            <person name="Khizhniak T.V."/>
            <person name="Kolganova T.V."/>
            <person name="Kublanov I.V."/>
        </authorList>
    </citation>
    <scope>NUCLEOTIDE SEQUENCE [LARGE SCALE GENOMIC DNA]</scope>
    <source>
        <strain evidence="3 4">AArc-curdl1</strain>
    </source>
</reference>
<organism evidence="3 4">
    <name type="scientific">Natronosalvus hydrolyticus</name>
    <dbReference type="NCBI Taxonomy" id="2979988"/>
    <lineage>
        <taxon>Archaea</taxon>
        <taxon>Methanobacteriati</taxon>
        <taxon>Methanobacteriota</taxon>
        <taxon>Stenosarchaea group</taxon>
        <taxon>Halobacteria</taxon>
        <taxon>Halobacteriales</taxon>
        <taxon>Natrialbaceae</taxon>
        <taxon>Natronosalvus</taxon>
    </lineage>
</organism>
<dbReference type="Pfam" id="PF24035">
    <property type="entry name" value="DUF7344"/>
    <property type="match status" value="1"/>
</dbReference>
<evidence type="ECO:0000259" key="2">
    <source>
        <dbReference type="Pfam" id="PF24035"/>
    </source>
</evidence>
<dbReference type="InterPro" id="IPR055768">
    <property type="entry name" value="DUF7344"/>
</dbReference>
<comment type="caution">
    <text evidence="3">The sequence shown here is derived from an EMBL/GenBank/DDBJ whole genome shotgun (WGS) entry which is preliminary data.</text>
</comment>
<name>A0AAP2Z971_9EURY</name>
<feature type="region of interest" description="Disordered" evidence="1">
    <location>
        <begin position="1"/>
        <end position="25"/>
    </location>
</feature>
<gene>
    <name evidence="3" type="ORF">OB919_11645</name>
</gene>